<dbReference type="InterPro" id="IPR001179">
    <property type="entry name" value="PPIase_FKBP_dom"/>
</dbReference>
<dbReference type="PANTHER" id="PTHR30560">
    <property type="entry name" value="TRIGGER FACTOR CHAPERONE AND PEPTIDYL-PROLYL CIS/TRANS ISOMERASE"/>
    <property type="match status" value="1"/>
</dbReference>
<dbReference type="Pfam" id="PF00254">
    <property type="entry name" value="FKBP_C"/>
    <property type="match status" value="1"/>
</dbReference>
<sequence>MQVTTEAVSGVARRLNVSVPTGRINEQFEARLKRTAKTAKINGFRKGKIPLNVVRREYGAGIYQEVVNDIIRDTVFEAIQQEKINAVGMPNIEKVENTEDALVYEATVEVYPEVEVKAFDGLEVERQISEIKDKDVDQMIENLRKQRQTWVNTKGMAKKDMQVTFDFEGSIDGEIFDGGSAQDYKLVLGAGQMIPGFEDGIIGMKSGEEKVIDVTFPEDYQAENLAGKAAQFKITLKQVEKAKLPEVDAEFLEIFGLAEGEGVDKLKADVRKNMEREVKNGLRNQVKAATFDALVAANEIEVPNAMVAQEIDRQRQQMIQQFTQQFGAQGANAFDASMLPDDLFKEQATRSVKLGVLVSTVLANAKLEVDQARVDAYIDEMSTSYEDPAEVIEYFKNDQQQRSQIEAVILEDQVVDYILASAKVTEKEISYEDLLKEQQARQQQQG</sequence>
<keyword evidence="8 11" id="KW-0413">Isomerase</keyword>
<keyword evidence="16" id="KW-1185">Reference proteome</keyword>
<dbReference type="GO" id="GO:0003755">
    <property type="term" value="F:peptidyl-prolyl cis-trans isomerase activity"/>
    <property type="evidence" value="ECO:0007669"/>
    <property type="project" value="UniProtKB-UniRule"/>
</dbReference>
<dbReference type="EMBL" id="FZLN01000001">
    <property type="protein sequence ID" value="SNQ29318.1"/>
    <property type="molecule type" value="Genomic_DNA"/>
</dbReference>
<dbReference type="InterPro" id="IPR008881">
    <property type="entry name" value="Trigger_fac_ribosome-bd_bac"/>
</dbReference>
<evidence type="ECO:0000256" key="10">
    <source>
        <dbReference type="ARBA" id="ARBA00029986"/>
    </source>
</evidence>
<protein>
    <recommendedName>
        <fullName evidence="4 11">Trigger factor</fullName>
        <shortName evidence="11">TF</shortName>
        <ecNumber evidence="3 11">5.2.1.8</ecNumber>
    </recommendedName>
    <alternativeName>
        <fullName evidence="10 11">PPIase</fullName>
    </alternativeName>
</protein>
<dbReference type="NCBIfam" id="TIGR00115">
    <property type="entry name" value="tig"/>
    <property type="match status" value="1"/>
</dbReference>
<dbReference type="OrthoDB" id="9767721at2"/>
<dbReference type="FunFam" id="3.10.50.40:FF:000001">
    <property type="entry name" value="Trigger factor"/>
    <property type="match status" value="1"/>
</dbReference>
<keyword evidence="7 11" id="KW-0143">Chaperone</keyword>
<gene>
    <name evidence="11" type="primary">tig</name>
    <name evidence="15" type="ORF">SAMN05444584_1265</name>
</gene>
<evidence type="ECO:0000256" key="13">
    <source>
        <dbReference type="RuleBase" id="RU003914"/>
    </source>
</evidence>
<dbReference type="GO" id="GO:0043022">
    <property type="term" value="F:ribosome binding"/>
    <property type="evidence" value="ECO:0007669"/>
    <property type="project" value="TreeGrafter"/>
</dbReference>
<evidence type="ECO:0000256" key="12">
    <source>
        <dbReference type="PROSITE-ProRule" id="PRU00277"/>
    </source>
</evidence>
<dbReference type="InterPro" id="IPR027304">
    <property type="entry name" value="Trigger_fact/SurA_dom_sf"/>
</dbReference>
<feature type="domain" description="PPIase FKBP-type" evidence="14">
    <location>
        <begin position="160"/>
        <end position="245"/>
    </location>
</feature>
<comment type="subcellular location">
    <subcellularLocation>
        <location evidence="11">Cytoplasm</location>
    </subcellularLocation>
    <text evidence="11">About half TF is bound to the ribosome near the polypeptide exit tunnel while the other half is free in the cytoplasm.</text>
</comment>
<proteinExistence type="inferred from homology"/>
<dbReference type="SUPFAM" id="SSF109998">
    <property type="entry name" value="Triger factor/SurA peptide-binding domain-like"/>
    <property type="match status" value="1"/>
</dbReference>
<dbReference type="GO" id="GO:0015031">
    <property type="term" value="P:protein transport"/>
    <property type="evidence" value="ECO:0007669"/>
    <property type="project" value="UniProtKB-UniRule"/>
</dbReference>
<dbReference type="GO" id="GO:0051301">
    <property type="term" value="P:cell division"/>
    <property type="evidence" value="ECO:0007669"/>
    <property type="project" value="UniProtKB-KW"/>
</dbReference>
<dbReference type="Proteomes" id="UP000243463">
    <property type="component" value="Unassembled WGS sequence"/>
</dbReference>
<dbReference type="SUPFAM" id="SSF54534">
    <property type="entry name" value="FKBP-like"/>
    <property type="match status" value="1"/>
</dbReference>
<dbReference type="RefSeq" id="WP_088823299.1">
    <property type="nucleotide sequence ID" value="NZ_FZLN01000001.1"/>
</dbReference>
<evidence type="ECO:0000256" key="11">
    <source>
        <dbReference type="HAMAP-Rule" id="MF_00303"/>
    </source>
</evidence>
<dbReference type="Gene3D" id="3.30.70.1050">
    <property type="entry name" value="Trigger factor ribosome-binding domain"/>
    <property type="match status" value="1"/>
</dbReference>
<evidence type="ECO:0000256" key="2">
    <source>
        <dbReference type="ARBA" id="ARBA00005464"/>
    </source>
</evidence>
<dbReference type="InterPro" id="IPR037041">
    <property type="entry name" value="Trigger_fac_C_sf"/>
</dbReference>
<evidence type="ECO:0000256" key="4">
    <source>
        <dbReference type="ARBA" id="ARBA00016902"/>
    </source>
</evidence>
<evidence type="ECO:0000256" key="8">
    <source>
        <dbReference type="ARBA" id="ARBA00023235"/>
    </source>
</evidence>
<evidence type="ECO:0000256" key="9">
    <source>
        <dbReference type="ARBA" id="ARBA00023306"/>
    </source>
</evidence>
<name>A0A217EFP7_9GAMM</name>
<dbReference type="Gene3D" id="1.10.3120.10">
    <property type="entry name" value="Trigger factor, C-terminal domain"/>
    <property type="match status" value="1"/>
</dbReference>
<accession>A0A217EFP7</accession>
<dbReference type="PROSITE" id="PS50059">
    <property type="entry name" value="FKBP_PPIASE"/>
    <property type="match status" value="1"/>
</dbReference>
<dbReference type="Pfam" id="PF05697">
    <property type="entry name" value="Trigger_N"/>
    <property type="match status" value="1"/>
</dbReference>
<dbReference type="PANTHER" id="PTHR30560:SF3">
    <property type="entry name" value="TRIGGER FACTOR-LIKE PROTEIN TIG, CHLOROPLASTIC"/>
    <property type="match status" value="1"/>
</dbReference>
<dbReference type="Pfam" id="PF05698">
    <property type="entry name" value="Trigger_C"/>
    <property type="match status" value="1"/>
</dbReference>
<dbReference type="Gene3D" id="3.10.50.40">
    <property type="match status" value="1"/>
</dbReference>
<dbReference type="EC" id="5.2.1.8" evidence="3 11"/>
<evidence type="ECO:0000313" key="16">
    <source>
        <dbReference type="Proteomes" id="UP000243463"/>
    </source>
</evidence>
<comment type="similarity">
    <text evidence="2 11 13">Belongs to the FKBP-type PPIase family. Tig subfamily.</text>
</comment>
<keyword evidence="6 11" id="KW-0697">Rotamase</keyword>
<evidence type="ECO:0000256" key="6">
    <source>
        <dbReference type="ARBA" id="ARBA00023110"/>
    </source>
</evidence>
<dbReference type="InterPro" id="IPR008880">
    <property type="entry name" value="Trigger_fac_C"/>
</dbReference>
<dbReference type="SUPFAM" id="SSF102735">
    <property type="entry name" value="Trigger factor ribosome-binding domain"/>
    <property type="match status" value="1"/>
</dbReference>
<comment type="function">
    <text evidence="11">Involved in protein export. Acts as a chaperone by maintaining the newly synthesized protein in an open conformation. Functions as a peptidyl-prolyl cis-trans isomerase.</text>
</comment>
<comment type="catalytic activity">
    <reaction evidence="1 11 12">
        <text>[protein]-peptidylproline (omega=180) = [protein]-peptidylproline (omega=0)</text>
        <dbReference type="Rhea" id="RHEA:16237"/>
        <dbReference type="Rhea" id="RHEA-COMP:10747"/>
        <dbReference type="Rhea" id="RHEA-COMP:10748"/>
        <dbReference type="ChEBI" id="CHEBI:83833"/>
        <dbReference type="ChEBI" id="CHEBI:83834"/>
        <dbReference type="EC" id="5.2.1.8"/>
    </reaction>
</comment>
<comment type="domain">
    <text evidence="11">Consists of 3 domains; the N-terminus binds the ribosome, the middle domain has PPIase activity, while the C-terminus has intrinsic chaperone activity on its own.</text>
</comment>
<evidence type="ECO:0000256" key="3">
    <source>
        <dbReference type="ARBA" id="ARBA00013194"/>
    </source>
</evidence>
<dbReference type="GO" id="GO:0005737">
    <property type="term" value="C:cytoplasm"/>
    <property type="evidence" value="ECO:0007669"/>
    <property type="project" value="UniProtKB-SubCell"/>
</dbReference>
<evidence type="ECO:0000256" key="5">
    <source>
        <dbReference type="ARBA" id="ARBA00022618"/>
    </source>
</evidence>
<dbReference type="PIRSF" id="PIRSF003095">
    <property type="entry name" value="Trigger_factor"/>
    <property type="match status" value="1"/>
</dbReference>
<keyword evidence="5 11" id="KW-0132">Cell division</keyword>
<dbReference type="InterPro" id="IPR046357">
    <property type="entry name" value="PPIase_dom_sf"/>
</dbReference>
<dbReference type="InterPro" id="IPR005215">
    <property type="entry name" value="Trig_fac"/>
</dbReference>
<dbReference type="HAMAP" id="MF_00303">
    <property type="entry name" value="Trigger_factor_Tig"/>
    <property type="match status" value="1"/>
</dbReference>
<evidence type="ECO:0000256" key="7">
    <source>
        <dbReference type="ARBA" id="ARBA00023186"/>
    </source>
</evidence>
<dbReference type="GO" id="GO:0044183">
    <property type="term" value="F:protein folding chaperone"/>
    <property type="evidence" value="ECO:0007669"/>
    <property type="project" value="TreeGrafter"/>
</dbReference>
<dbReference type="AlphaFoldDB" id="A0A217EFP7"/>
<evidence type="ECO:0000256" key="1">
    <source>
        <dbReference type="ARBA" id="ARBA00000971"/>
    </source>
</evidence>
<evidence type="ECO:0000313" key="15">
    <source>
        <dbReference type="EMBL" id="SNQ29318.1"/>
    </source>
</evidence>
<reference evidence="16" key="1">
    <citation type="submission" date="2017-06" db="EMBL/GenBank/DDBJ databases">
        <authorList>
            <person name="Varghese N."/>
            <person name="Submissions S."/>
        </authorList>
    </citation>
    <scope>NUCLEOTIDE SEQUENCE [LARGE SCALE GENOMIC DNA]</scope>
    <source>
        <strain evidence="16">ANC 5114</strain>
    </source>
</reference>
<keyword evidence="11" id="KW-0963">Cytoplasm</keyword>
<dbReference type="GO" id="GO:0043335">
    <property type="term" value="P:protein unfolding"/>
    <property type="evidence" value="ECO:0007669"/>
    <property type="project" value="TreeGrafter"/>
</dbReference>
<evidence type="ECO:0000259" key="14">
    <source>
        <dbReference type="PROSITE" id="PS50059"/>
    </source>
</evidence>
<dbReference type="InterPro" id="IPR036611">
    <property type="entry name" value="Trigger_fac_ribosome-bd_sf"/>
</dbReference>
<dbReference type="GO" id="GO:0051083">
    <property type="term" value="P:'de novo' cotranslational protein folding"/>
    <property type="evidence" value="ECO:0007669"/>
    <property type="project" value="TreeGrafter"/>
</dbReference>
<keyword evidence="9 11" id="KW-0131">Cell cycle</keyword>
<organism evidence="15 16">
    <name type="scientific">Acinetobacter apis</name>
    <dbReference type="NCBI Taxonomy" id="1229165"/>
    <lineage>
        <taxon>Bacteria</taxon>
        <taxon>Pseudomonadati</taxon>
        <taxon>Pseudomonadota</taxon>
        <taxon>Gammaproteobacteria</taxon>
        <taxon>Moraxellales</taxon>
        <taxon>Moraxellaceae</taxon>
        <taxon>Acinetobacter</taxon>
    </lineage>
</organism>